<gene>
    <name evidence="8 10" type="primary">tmk</name>
    <name evidence="10" type="ORF">SEML1_0409</name>
</gene>
<protein>
    <recommendedName>
        <fullName evidence="8">Thymidylate kinase</fullName>
        <ecNumber evidence="8">2.7.4.9</ecNumber>
    </recommendedName>
    <alternativeName>
        <fullName evidence="8">dTMP kinase</fullName>
    </alternativeName>
</protein>
<evidence type="ECO:0000256" key="1">
    <source>
        <dbReference type="ARBA" id="ARBA00009776"/>
    </source>
</evidence>
<evidence type="ECO:0000256" key="8">
    <source>
        <dbReference type="HAMAP-Rule" id="MF_00165"/>
    </source>
</evidence>
<dbReference type="InterPro" id="IPR018094">
    <property type="entry name" value="Thymidylate_kinase"/>
</dbReference>
<comment type="similarity">
    <text evidence="1 8">Belongs to the thymidylate kinase family.</text>
</comment>
<feature type="binding site" evidence="8">
    <location>
        <begin position="12"/>
        <end position="19"/>
    </location>
    <ligand>
        <name>ATP</name>
        <dbReference type="ChEBI" id="CHEBI:30616"/>
    </ligand>
</feature>
<dbReference type="Gene3D" id="3.40.50.300">
    <property type="entry name" value="P-loop containing nucleotide triphosphate hydrolases"/>
    <property type="match status" value="1"/>
</dbReference>
<name>A0ABY8WUI3_9BACT</name>
<dbReference type="SUPFAM" id="SSF52540">
    <property type="entry name" value="P-loop containing nucleoside triphosphate hydrolases"/>
    <property type="match status" value="1"/>
</dbReference>
<keyword evidence="2 8" id="KW-0808">Transferase</keyword>
<evidence type="ECO:0000256" key="2">
    <source>
        <dbReference type="ARBA" id="ARBA00022679"/>
    </source>
</evidence>
<dbReference type="InterPro" id="IPR027417">
    <property type="entry name" value="P-loop_NTPase"/>
</dbReference>
<keyword evidence="11" id="KW-1185">Reference proteome</keyword>
<dbReference type="RefSeq" id="WP_376754393.1">
    <property type="nucleotide sequence ID" value="NZ_CP124550.1"/>
</dbReference>
<sequence>MITRGRYIVIEGNDGTGKSTQVRLLQTYFHKQGYSVVTIEEPGGGSAPTTPAARYLRTIIKNGQLQRDPEINLALFSAARRELWQHSIAPALERGAVVLAARNYLSTLAYQGYGEGLDLDHIRKTTALFTDARYMAPDHVVILAMNDDAERKRRLAKRSSSVRLDAFESRADDFQHRVNNGYAALARDMALPVVECVAPDHRKTPAEIQAEILRIIS</sequence>
<dbReference type="Pfam" id="PF02223">
    <property type="entry name" value="Thymidylate_kin"/>
    <property type="match status" value="1"/>
</dbReference>
<evidence type="ECO:0000256" key="5">
    <source>
        <dbReference type="ARBA" id="ARBA00022777"/>
    </source>
</evidence>
<evidence type="ECO:0000256" key="6">
    <source>
        <dbReference type="ARBA" id="ARBA00022840"/>
    </source>
</evidence>
<evidence type="ECO:0000313" key="11">
    <source>
        <dbReference type="Proteomes" id="UP001177295"/>
    </source>
</evidence>
<keyword evidence="3 8" id="KW-0545">Nucleotide biosynthesis</keyword>
<dbReference type="GO" id="GO:0016301">
    <property type="term" value="F:kinase activity"/>
    <property type="evidence" value="ECO:0007669"/>
    <property type="project" value="UniProtKB-KW"/>
</dbReference>
<dbReference type="EMBL" id="CP124550">
    <property type="protein sequence ID" value="WIO46035.1"/>
    <property type="molecule type" value="Genomic_DNA"/>
</dbReference>
<dbReference type="PANTHER" id="PTHR10344:SF4">
    <property type="entry name" value="UMP-CMP KINASE 2, MITOCHONDRIAL"/>
    <property type="match status" value="1"/>
</dbReference>
<comment type="catalytic activity">
    <reaction evidence="7 8">
        <text>dTMP + ATP = dTDP + ADP</text>
        <dbReference type="Rhea" id="RHEA:13517"/>
        <dbReference type="ChEBI" id="CHEBI:30616"/>
        <dbReference type="ChEBI" id="CHEBI:58369"/>
        <dbReference type="ChEBI" id="CHEBI:63528"/>
        <dbReference type="ChEBI" id="CHEBI:456216"/>
        <dbReference type="EC" id="2.7.4.9"/>
    </reaction>
</comment>
<dbReference type="NCBIfam" id="TIGR00041">
    <property type="entry name" value="DTMP_kinase"/>
    <property type="match status" value="1"/>
</dbReference>
<evidence type="ECO:0000259" key="9">
    <source>
        <dbReference type="Pfam" id="PF02223"/>
    </source>
</evidence>
<accession>A0ABY8WUI3</accession>
<comment type="function">
    <text evidence="8">Phosphorylation of dTMP to form dTDP in both de novo and salvage pathways of dTTP synthesis.</text>
</comment>
<dbReference type="InterPro" id="IPR039430">
    <property type="entry name" value="Thymidylate_kin-like_dom"/>
</dbReference>
<reference evidence="10 11" key="1">
    <citation type="journal article" date="2023" name="Cell">
        <title>Genetic manipulation of Patescibacteria provides mechanistic insights into microbial dark matter and the epibiotic lifestyle.</title>
        <authorList>
            <person name="Wang Y."/>
            <person name="Gallagher L.A."/>
            <person name="Andrade P.A."/>
            <person name="Liu A."/>
            <person name="Humphreys I.R."/>
            <person name="Turkarslan S."/>
            <person name="Cutler K.J."/>
            <person name="Arrieta-Ortiz M.L."/>
            <person name="Li Y."/>
            <person name="Radey M.C."/>
            <person name="McLean J.S."/>
            <person name="Cong Q."/>
            <person name="Baker D."/>
            <person name="Baliga N.S."/>
            <person name="Peterson S.B."/>
            <person name="Mougous J.D."/>
        </authorList>
    </citation>
    <scope>NUCLEOTIDE SEQUENCE [LARGE SCALE GENOMIC DNA]</scope>
    <source>
        <strain evidence="10 11">ML1</strain>
    </source>
</reference>
<dbReference type="PANTHER" id="PTHR10344">
    <property type="entry name" value="THYMIDYLATE KINASE"/>
    <property type="match status" value="1"/>
</dbReference>
<feature type="domain" description="Thymidylate kinase-like" evidence="9">
    <location>
        <begin position="10"/>
        <end position="188"/>
    </location>
</feature>
<dbReference type="Proteomes" id="UP001177295">
    <property type="component" value="Chromosome"/>
</dbReference>
<organism evidence="10 11">
    <name type="scientific">Candidatus Southlakia epibionticum</name>
    <dbReference type="NCBI Taxonomy" id="3043284"/>
    <lineage>
        <taxon>Bacteria</taxon>
        <taxon>Candidatus Saccharimonadota</taxon>
        <taxon>Candidatus Saccharimonadia</taxon>
        <taxon>Candidatus Saccharimonadales</taxon>
        <taxon>Candidatus Saccharimonadaceae</taxon>
        <taxon>Candidatus Southlakia</taxon>
    </lineage>
</organism>
<evidence type="ECO:0000256" key="4">
    <source>
        <dbReference type="ARBA" id="ARBA00022741"/>
    </source>
</evidence>
<evidence type="ECO:0000313" key="10">
    <source>
        <dbReference type="EMBL" id="WIO46035.1"/>
    </source>
</evidence>
<proteinExistence type="inferred from homology"/>
<keyword evidence="6 8" id="KW-0067">ATP-binding</keyword>
<evidence type="ECO:0000256" key="7">
    <source>
        <dbReference type="ARBA" id="ARBA00048743"/>
    </source>
</evidence>
<dbReference type="CDD" id="cd01672">
    <property type="entry name" value="TMPK"/>
    <property type="match status" value="1"/>
</dbReference>
<keyword evidence="5 8" id="KW-0418">Kinase</keyword>
<dbReference type="HAMAP" id="MF_00165">
    <property type="entry name" value="Thymidylate_kinase"/>
    <property type="match status" value="1"/>
</dbReference>
<evidence type="ECO:0000256" key="3">
    <source>
        <dbReference type="ARBA" id="ARBA00022727"/>
    </source>
</evidence>
<keyword evidence="4 8" id="KW-0547">Nucleotide-binding</keyword>
<dbReference type="EC" id="2.7.4.9" evidence="8"/>